<dbReference type="PROSITE" id="PS00995">
    <property type="entry name" value="TCP1_3"/>
    <property type="match status" value="1"/>
</dbReference>
<evidence type="ECO:0000256" key="9">
    <source>
        <dbReference type="RuleBase" id="RU004187"/>
    </source>
</evidence>
<evidence type="ECO:0000256" key="1">
    <source>
        <dbReference type="ARBA" id="ARBA00004496"/>
    </source>
</evidence>
<dbReference type="SUPFAM" id="SSF52029">
    <property type="entry name" value="GroEL apical domain-like"/>
    <property type="match status" value="1"/>
</dbReference>
<dbReference type="Pfam" id="PF00118">
    <property type="entry name" value="Cpn60_TCP1"/>
    <property type="match status" value="1"/>
</dbReference>
<dbReference type="InterPro" id="IPR012718">
    <property type="entry name" value="Chap_CCT_epsi"/>
</dbReference>
<dbReference type="SUPFAM" id="SSF54849">
    <property type="entry name" value="GroEL-intermediate domain like"/>
    <property type="match status" value="1"/>
</dbReference>
<dbReference type="InterPro" id="IPR002423">
    <property type="entry name" value="Cpn60/GroEL/TCP-1"/>
</dbReference>
<evidence type="ECO:0000256" key="2">
    <source>
        <dbReference type="ARBA" id="ARBA00008020"/>
    </source>
</evidence>
<keyword evidence="6 9" id="KW-0143">Chaperone</keyword>
<keyword evidence="3" id="KW-0963">Cytoplasm</keyword>
<reference evidence="10" key="1">
    <citation type="submission" date="2013-12" db="EMBL/GenBank/DDBJ databases">
        <title>The Genome Sequence of Aphanomyces invadans NJM9701.</title>
        <authorList>
            <consortium name="The Broad Institute Genomics Platform"/>
            <person name="Russ C."/>
            <person name="Tyler B."/>
            <person name="van West P."/>
            <person name="Dieguez-Uribeondo J."/>
            <person name="Young S.K."/>
            <person name="Zeng Q."/>
            <person name="Gargeya S."/>
            <person name="Fitzgerald M."/>
            <person name="Abouelleil A."/>
            <person name="Alvarado L."/>
            <person name="Chapman S.B."/>
            <person name="Gainer-Dewar J."/>
            <person name="Goldberg J."/>
            <person name="Griggs A."/>
            <person name="Gujja S."/>
            <person name="Hansen M."/>
            <person name="Howarth C."/>
            <person name="Imamovic A."/>
            <person name="Ireland A."/>
            <person name="Larimer J."/>
            <person name="McCowan C."/>
            <person name="Murphy C."/>
            <person name="Pearson M."/>
            <person name="Poon T.W."/>
            <person name="Priest M."/>
            <person name="Roberts A."/>
            <person name="Saif S."/>
            <person name="Shea T."/>
            <person name="Sykes S."/>
            <person name="Wortman J."/>
            <person name="Nusbaum C."/>
            <person name="Birren B."/>
        </authorList>
    </citation>
    <scope>NUCLEOTIDE SEQUENCE [LARGE SCALE GENOMIC DNA]</scope>
    <source>
        <strain evidence="10">NJM9701</strain>
    </source>
</reference>
<keyword evidence="4 9" id="KW-0547">Nucleotide-binding</keyword>
<dbReference type="PANTHER" id="PTHR11353">
    <property type="entry name" value="CHAPERONIN"/>
    <property type="match status" value="1"/>
</dbReference>
<dbReference type="Gene3D" id="3.50.7.10">
    <property type="entry name" value="GroEL"/>
    <property type="match status" value="1"/>
</dbReference>
<dbReference type="InterPro" id="IPR027413">
    <property type="entry name" value="GROEL-like_equatorial_sf"/>
</dbReference>
<dbReference type="eggNOG" id="KOG0357">
    <property type="taxonomic scope" value="Eukaryota"/>
</dbReference>
<gene>
    <name evidence="10" type="ORF">H310_02121</name>
</gene>
<dbReference type="EMBL" id="KI913954">
    <property type="protein sequence ID" value="ETW07658.1"/>
    <property type="molecule type" value="Genomic_DNA"/>
</dbReference>
<evidence type="ECO:0000256" key="3">
    <source>
        <dbReference type="ARBA" id="ARBA00022490"/>
    </source>
</evidence>
<dbReference type="NCBIfam" id="NF041083">
    <property type="entry name" value="thermosome_beta"/>
    <property type="match status" value="1"/>
</dbReference>
<sequence length="536" mass="58930">MSMIFDEYGRPYIILRDQENTERIKGIEAIKSNILAARTVSSLLRTSLGPKGMDKMLVNQDGDVTISNDGATILEQMHVEHRVAHLLVELSQSQDNEIGDGTTGVVVLAGALLEQAEKLLARGLHPMRIADGFEEACAVAVKNLEAVSDRIEFSKDNTAPLTETAMTTLSSKIINKYKRQMAEIAVNAVTSVANWETRDVNFDLIKVEGKPGGTLEETKLIHGIVVDKDFSHPQMAKEIRDAKLCILTCAFEPPKPKTKHKLDITSVEAYESLYAQEQEYFRTMIQQVKDSGANVVICQWGFDDEANHLLLQNELPAVRWVGGVELELIAIATGGRIVPRFSELTADKLGHAGIVREVAFGTTKERMLVIEDCAKSDAITVLVRGGNKMIVEEAKRALHDAMCVTRNLIKNNRVVYGGGAAEISCAIAIRNHANQTTGIEQYAIRGFAEALEDIPMALAENSGLSPIDSLSAVRAQQISEKNPRLGIDCNQTGTFDMKEQNVFETLIGKQQQIQLATQVVRMILKIDDVMLEGAYA</sequence>
<evidence type="ECO:0000256" key="5">
    <source>
        <dbReference type="ARBA" id="ARBA00022840"/>
    </source>
</evidence>
<dbReference type="AlphaFoldDB" id="A0A024UPU0"/>
<dbReference type="InterPro" id="IPR027409">
    <property type="entry name" value="GroEL-like_apical_dom_sf"/>
</dbReference>
<evidence type="ECO:0000256" key="7">
    <source>
        <dbReference type="ARBA" id="ARBA00024086"/>
    </source>
</evidence>
<dbReference type="GO" id="GO:0140662">
    <property type="term" value="F:ATP-dependent protein folding chaperone"/>
    <property type="evidence" value="ECO:0007669"/>
    <property type="project" value="InterPro"/>
</dbReference>
<dbReference type="PRINTS" id="PR00304">
    <property type="entry name" value="TCOMPLEXTCP1"/>
</dbReference>
<dbReference type="GO" id="GO:0051082">
    <property type="term" value="F:unfolded protein binding"/>
    <property type="evidence" value="ECO:0007669"/>
    <property type="project" value="InterPro"/>
</dbReference>
<evidence type="ECO:0000256" key="4">
    <source>
        <dbReference type="ARBA" id="ARBA00022741"/>
    </source>
</evidence>
<dbReference type="GO" id="GO:0005524">
    <property type="term" value="F:ATP binding"/>
    <property type="evidence" value="ECO:0007669"/>
    <property type="project" value="UniProtKB-KW"/>
</dbReference>
<dbReference type="RefSeq" id="XP_008863751.1">
    <property type="nucleotide sequence ID" value="XM_008865529.1"/>
</dbReference>
<dbReference type="OrthoDB" id="10248520at2759"/>
<evidence type="ECO:0000256" key="8">
    <source>
        <dbReference type="ARBA" id="ARBA00033325"/>
    </source>
</evidence>
<dbReference type="InterPro" id="IPR002194">
    <property type="entry name" value="Chaperonin_TCP-1_CS"/>
</dbReference>
<dbReference type="VEuPathDB" id="FungiDB:H310_02121"/>
<proteinExistence type="inferred from homology"/>
<dbReference type="Gene3D" id="1.10.560.10">
    <property type="entry name" value="GroEL-like equatorial domain"/>
    <property type="match status" value="1"/>
</dbReference>
<dbReference type="GO" id="GO:0016887">
    <property type="term" value="F:ATP hydrolysis activity"/>
    <property type="evidence" value="ECO:0007669"/>
    <property type="project" value="InterPro"/>
</dbReference>
<name>A0A024UPU0_9STRA</name>
<dbReference type="InterPro" id="IPR054827">
    <property type="entry name" value="thermosome_alpha"/>
</dbReference>
<dbReference type="GeneID" id="20079171"/>
<dbReference type="NCBIfam" id="NF041082">
    <property type="entry name" value="thermosome_alpha"/>
    <property type="match status" value="1"/>
</dbReference>
<dbReference type="SUPFAM" id="SSF48592">
    <property type="entry name" value="GroEL equatorial domain-like"/>
    <property type="match status" value="1"/>
</dbReference>
<dbReference type="STRING" id="157072.A0A024UPU0"/>
<comment type="subcellular location">
    <subcellularLocation>
        <location evidence="1">Cytoplasm</location>
    </subcellularLocation>
</comment>
<evidence type="ECO:0000256" key="6">
    <source>
        <dbReference type="ARBA" id="ARBA00023186"/>
    </source>
</evidence>
<dbReference type="InterPro" id="IPR027410">
    <property type="entry name" value="TCP-1-like_intermed_sf"/>
</dbReference>
<protein>
    <recommendedName>
        <fullName evidence="7">T-complex protein 1 subunit epsilon</fullName>
    </recommendedName>
    <alternativeName>
        <fullName evidence="8">CCT-epsilon</fullName>
    </alternativeName>
</protein>
<dbReference type="CDD" id="cd03339">
    <property type="entry name" value="TCP1_epsilon"/>
    <property type="match status" value="1"/>
</dbReference>
<dbReference type="NCBIfam" id="TIGR02343">
    <property type="entry name" value="chap_CCT_epsi"/>
    <property type="match status" value="1"/>
</dbReference>
<accession>A0A024UPU0</accession>
<dbReference type="FunFam" id="3.50.7.10:FF:000003">
    <property type="entry name" value="T-complex protein 1 subunit epsilon"/>
    <property type="match status" value="1"/>
</dbReference>
<dbReference type="InterPro" id="IPR053374">
    <property type="entry name" value="TCP-1_chaperonin"/>
</dbReference>
<dbReference type="InterPro" id="IPR017998">
    <property type="entry name" value="Chaperone_TCP-1"/>
</dbReference>
<comment type="similarity">
    <text evidence="2 9">Belongs to the TCP-1 chaperonin family.</text>
</comment>
<organism evidence="10">
    <name type="scientific">Aphanomyces invadans</name>
    <dbReference type="NCBI Taxonomy" id="157072"/>
    <lineage>
        <taxon>Eukaryota</taxon>
        <taxon>Sar</taxon>
        <taxon>Stramenopiles</taxon>
        <taxon>Oomycota</taxon>
        <taxon>Saprolegniomycetes</taxon>
        <taxon>Saprolegniales</taxon>
        <taxon>Verrucalvaceae</taxon>
        <taxon>Aphanomyces</taxon>
    </lineage>
</organism>
<dbReference type="GO" id="GO:0005832">
    <property type="term" value="C:chaperonin-containing T-complex"/>
    <property type="evidence" value="ECO:0007669"/>
    <property type="project" value="UniProtKB-ARBA"/>
</dbReference>
<dbReference type="FunFam" id="1.10.560.10:FF:000049">
    <property type="entry name" value="T-complex protein 1 subunitTheta, putative"/>
    <property type="match status" value="1"/>
</dbReference>
<dbReference type="Gene3D" id="3.30.260.10">
    <property type="entry name" value="TCP-1-like chaperonin intermediate domain"/>
    <property type="match status" value="1"/>
</dbReference>
<dbReference type="PROSITE" id="PS00750">
    <property type="entry name" value="TCP1_1"/>
    <property type="match status" value="1"/>
</dbReference>
<evidence type="ECO:0000313" key="10">
    <source>
        <dbReference type="EMBL" id="ETW07658.1"/>
    </source>
</evidence>
<keyword evidence="5 9" id="KW-0067">ATP-binding</keyword>